<feature type="chain" id="PRO_5045251983" evidence="1">
    <location>
        <begin position="20"/>
        <end position="299"/>
    </location>
</feature>
<evidence type="ECO:0000313" key="4">
    <source>
        <dbReference type="Proteomes" id="UP000708576"/>
    </source>
</evidence>
<reference evidence="3 4" key="1">
    <citation type="journal article" date="2015" name="Int. J. Syst. Evol. Microbiol.">
        <title>Carboxylicivirga linearis sp. nov., isolated from a sea cucumber culture pond.</title>
        <authorList>
            <person name="Wang F.Q."/>
            <person name="Zhou Y.X."/>
            <person name="Lin X.Z."/>
            <person name="Chen G.J."/>
            <person name="Du Z.J."/>
        </authorList>
    </citation>
    <scope>NUCLEOTIDE SEQUENCE [LARGE SCALE GENOMIC DNA]</scope>
    <source>
        <strain evidence="3 4">FB218</strain>
    </source>
</reference>
<dbReference type="Proteomes" id="UP000708576">
    <property type="component" value="Unassembled WGS sequence"/>
</dbReference>
<keyword evidence="1" id="KW-0732">Signal</keyword>
<feature type="signal peptide" evidence="1">
    <location>
        <begin position="1"/>
        <end position="19"/>
    </location>
</feature>
<organism evidence="3 4">
    <name type="scientific">Carboxylicivirga linearis</name>
    <dbReference type="NCBI Taxonomy" id="1628157"/>
    <lineage>
        <taxon>Bacteria</taxon>
        <taxon>Pseudomonadati</taxon>
        <taxon>Bacteroidota</taxon>
        <taxon>Bacteroidia</taxon>
        <taxon>Marinilabiliales</taxon>
        <taxon>Marinilabiliaceae</taxon>
        <taxon>Carboxylicivirga</taxon>
    </lineage>
</organism>
<evidence type="ECO:0000259" key="2">
    <source>
        <dbReference type="Pfam" id="PF13568"/>
    </source>
</evidence>
<dbReference type="EMBL" id="JAGUCO010000006">
    <property type="protein sequence ID" value="MBS2098693.1"/>
    <property type="molecule type" value="Genomic_DNA"/>
</dbReference>
<keyword evidence="4" id="KW-1185">Reference proteome</keyword>
<dbReference type="Pfam" id="PF13568">
    <property type="entry name" value="OMP_b-brl_2"/>
    <property type="match status" value="1"/>
</dbReference>
<sequence>MNRSILITLIVLCTTNLFAQNENVTKIVTINENGERTEVIVPGVKVEVNEFNDTITKITVGRRRIDVIEDHNRARVRMVRLPIEKFKGHWAGVDIGFNGYMNSDFSTSLPANDMFMDLNQGKSVTFSINFLQYNIGLQRNRNNLGVVIGSGISWYNYRTDNPYFFQKNPNTNVTEGIPVPDEYDVTKNKITSTFINFPLLLEWQLPASNDAHRFFISAGPYAGFRLWGRTKMVYHEGGSRNKEKSKKDINVNPFQYGVMVRMGYRFIKLYGSYNFSTFYSSNKGPELYPYTVGVTLLSF</sequence>
<feature type="domain" description="Outer membrane protein beta-barrel" evidence="2">
    <location>
        <begin position="92"/>
        <end position="276"/>
    </location>
</feature>
<gene>
    <name evidence="3" type="ORF">KEM10_10420</name>
</gene>
<evidence type="ECO:0000313" key="3">
    <source>
        <dbReference type="EMBL" id="MBS2098693.1"/>
    </source>
</evidence>
<name>A0ABS5JV16_9BACT</name>
<evidence type="ECO:0000256" key="1">
    <source>
        <dbReference type="SAM" id="SignalP"/>
    </source>
</evidence>
<proteinExistence type="predicted"/>
<accession>A0ABS5JV16</accession>
<dbReference type="InterPro" id="IPR025665">
    <property type="entry name" value="Beta-barrel_OMP_2"/>
</dbReference>
<dbReference type="RefSeq" id="WP_212215937.1">
    <property type="nucleotide sequence ID" value="NZ_JAGUCO010000006.1"/>
</dbReference>
<protein>
    <submittedName>
        <fullName evidence="3">PorT family protein</fullName>
    </submittedName>
</protein>
<comment type="caution">
    <text evidence="3">The sequence shown here is derived from an EMBL/GenBank/DDBJ whole genome shotgun (WGS) entry which is preliminary data.</text>
</comment>